<evidence type="ECO:0000256" key="2">
    <source>
        <dbReference type="SAM" id="Phobius"/>
    </source>
</evidence>
<dbReference type="EMBL" id="BAABXL010000001">
    <property type="protein sequence ID" value="GAA6269353.1"/>
    <property type="molecule type" value="Genomic_DNA"/>
</dbReference>
<dbReference type="SMART" id="SM00287">
    <property type="entry name" value="SH3b"/>
    <property type="match status" value="1"/>
</dbReference>
<feature type="domain" description="SH3b" evidence="3">
    <location>
        <begin position="127"/>
        <end position="189"/>
    </location>
</feature>
<accession>A0ABQ0AZ97</accession>
<proteinExistence type="predicted"/>
<feature type="region of interest" description="Disordered" evidence="1">
    <location>
        <begin position="28"/>
        <end position="124"/>
    </location>
</feature>
<feature type="compositionally biased region" description="Acidic residues" evidence="1">
    <location>
        <begin position="50"/>
        <end position="77"/>
    </location>
</feature>
<sequence length="189" mass="20781">MYKAGIAAALIVMMIGIGVIVRGCGRTDEPMETQQSEEQLPEYETSMAETETDEDTFFSESETVLENDEAEADENESMAEIMETGDGAGLESETVMETEPETERESESEMEPESESESETEPELAAGMTAIVNVSDSLNIRQEASEESTIIGQIPAGQTCEILEIGDPWYRIRFGEMEGFVNSSYLLAE</sequence>
<evidence type="ECO:0000313" key="5">
    <source>
        <dbReference type="Proteomes" id="UP001600894"/>
    </source>
</evidence>
<dbReference type="InterPro" id="IPR003646">
    <property type="entry name" value="SH3-like_bac-type"/>
</dbReference>
<dbReference type="Pfam" id="PF08239">
    <property type="entry name" value="SH3_3"/>
    <property type="match status" value="1"/>
</dbReference>
<keyword evidence="2" id="KW-0472">Membrane</keyword>
<keyword evidence="5" id="KW-1185">Reference proteome</keyword>
<feature type="compositionally biased region" description="Acidic residues" evidence="1">
    <location>
        <begin position="108"/>
        <end position="122"/>
    </location>
</feature>
<feature type="transmembrane region" description="Helical" evidence="2">
    <location>
        <begin position="6"/>
        <end position="25"/>
    </location>
</feature>
<keyword evidence="2" id="KW-1133">Transmembrane helix</keyword>
<evidence type="ECO:0000259" key="3">
    <source>
        <dbReference type="PROSITE" id="PS51781"/>
    </source>
</evidence>
<reference evidence="4 5" key="1">
    <citation type="submission" date="2024-04" db="EMBL/GenBank/DDBJ databases">
        <title>Defined microbial consortia suppress multidrug-resistant proinflammatory Enterobacteriaceae via ecological control.</title>
        <authorList>
            <person name="Furuichi M."/>
            <person name="Kawaguchi T."/>
            <person name="Pust M."/>
            <person name="Yasuma K."/>
            <person name="Plichta D."/>
            <person name="Hasegawa N."/>
            <person name="Ohya T."/>
            <person name="Bhattarai S."/>
            <person name="Sasajima S."/>
            <person name="Aoto Y."/>
            <person name="Tuganbaev T."/>
            <person name="Yaginuma M."/>
            <person name="Ueda M."/>
            <person name="Okahashi N."/>
            <person name="Amafuji K."/>
            <person name="Kiridooshi Y."/>
            <person name="Sugita K."/>
            <person name="Strazar M."/>
            <person name="Skelly A."/>
            <person name="Suda W."/>
            <person name="Hattori M."/>
            <person name="Nakamoto N."/>
            <person name="Caballero S."/>
            <person name="Norman J."/>
            <person name="Olle B."/>
            <person name="Tanoue T."/>
            <person name="Arita M."/>
            <person name="Bucci V."/>
            <person name="Atarashi K."/>
            <person name="Xavier R."/>
            <person name="Honda K."/>
        </authorList>
    </citation>
    <scope>NUCLEOTIDE SEQUENCE [LARGE SCALE GENOMIC DNA]</scope>
    <source>
        <strain evidence="5">f13</strain>
    </source>
</reference>
<keyword evidence="2" id="KW-0812">Transmembrane</keyword>
<protein>
    <recommendedName>
        <fullName evidence="3">SH3b domain-containing protein</fullName>
    </recommendedName>
</protein>
<dbReference type="RefSeq" id="WP_390470105.1">
    <property type="nucleotide sequence ID" value="NZ_BAABXL010000001.1"/>
</dbReference>
<comment type="caution">
    <text evidence="4">The sequence shown here is derived from an EMBL/GenBank/DDBJ whole genome shotgun (WGS) entry which is preliminary data.</text>
</comment>
<name>A0ABQ0AZ97_9FIRM</name>
<dbReference type="PROSITE" id="PS51781">
    <property type="entry name" value="SH3B"/>
    <property type="match status" value="1"/>
</dbReference>
<organism evidence="4 5">
    <name type="scientific">Enterocloster alcoholdehydrogenati</name>
    <dbReference type="NCBI Taxonomy" id="2547410"/>
    <lineage>
        <taxon>Bacteria</taxon>
        <taxon>Bacillati</taxon>
        <taxon>Bacillota</taxon>
        <taxon>Clostridia</taxon>
        <taxon>Lachnospirales</taxon>
        <taxon>Lachnospiraceae</taxon>
        <taxon>Enterocloster</taxon>
    </lineage>
</organism>
<dbReference type="Proteomes" id="UP001600894">
    <property type="component" value="Unassembled WGS sequence"/>
</dbReference>
<evidence type="ECO:0000313" key="4">
    <source>
        <dbReference type="EMBL" id="GAA6269353.1"/>
    </source>
</evidence>
<gene>
    <name evidence="4" type="ORF">F130042H8_24130</name>
</gene>
<evidence type="ECO:0000256" key="1">
    <source>
        <dbReference type="SAM" id="MobiDB-lite"/>
    </source>
</evidence>
<dbReference type="Gene3D" id="2.30.30.40">
    <property type="entry name" value="SH3 Domains"/>
    <property type="match status" value="1"/>
</dbReference>